<feature type="region of interest" description="Disordered" evidence="1">
    <location>
        <begin position="492"/>
        <end position="523"/>
    </location>
</feature>
<dbReference type="AlphaFoldDB" id="A0AA39JLP0"/>
<proteinExistence type="predicted"/>
<protein>
    <recommendedName>
        <fullName evidence="4">CCHC-type domain-containing protein</fullName>
    </recommendedName>
</protein>
<comment type="caution">
    <text evidence="2">The sequence shown here is derived from an EMBL/GenBank/DDBJ whole genome shotgun (WGS) entry which is preliminary data.</text>
</comment>
<evidence type="ECO:0000256" key="1">
    <source>
        <dbReference type="SAM" id="MobiDB-lite"/>
    </source>
</evidence>
<dbReference type="RefSeq" id="XP_060325404.1">
    <property type="nucleotide sequence ID" value="XM_060470082.1"/>
</dbReference>
<accession>A0AA39JLP0</accession>
<evidence type="ECO:0008006" key="4">
    <source>
        <dbReference type="Google" id="ProtNLM"/>
    </source>
</evidence>
<evidence type="ECO:0000313" key="3">
    <source>
        <dbReference type="Proteomes" id="UP001175211"/>
    </source>
</evidence>
<reference evidence="2" key="1">
    <citation type="submission" date="2023-06" db="EMBL/GenBank/DDBJ databases">
        <authorList>
            <consortium name="Lawrence Berkeley National Laboratory"/>
            <person name="Ahrendt S."/>
            <person name="Sahu N."/>
            <person name="Indic B."/>
            <person name="Wong-Bajracharya J."/>
            <person name="Merenyi Z."/>
            <person name="Ke H.-M."/>
            <person name="Monk M."/>
            <person name="Kocsube S."/>
            <person name="Drula E."/>
            <person name="Lipzen A."/>
            <person name="Balint B."/>
            <person name="Henrissat B."/>
            <person name="Andreopoulos B."/>
            <person name="Martin F.M."/>
            <person name="Harder C.B."/>
            <person name="Rigling D."/>
            <person name="Ford K.L."/>
            <person name="Foster G.D."/>
            <person name="Pangilinan J."/>
            <person name="Papanicolaou A."/>
            <person name="Barry K."/>
            <person name="LaButti K."/>
            <person name="Viragh M."/>
            <person name="Koriabine M."/>
            <person name="Yan M."/>
            <person name="Riley R."/>
            <person name="Champramary S."/>
            <person name="Plett K.L."/>
            <person name="Tsai I.J."/>
            <person name="Slot J."/>
            <person name="Sipos G."/>
            <person name="Plett J."/>
            <person name="Nagy L.G."/>
            <person name="Grigoriev I.V."/>
        </authorList>
    </citation>
    <scope>NUCLEOTIDE SEQUENCE</scope>
    <source>
        <strain evidence="2">CCBAS 213</strain>
    </source>
</reference>
<feature type="compositionally biased region" description="Acidic residues" evidence="1">
    <location>
        <begin position="558"/>
        <end position="571"/>
    </location>
</feature>
<dbReference type="EMBL" id="JAUEPS010000051">
    <property type="protein sequence ID" value="KAK0445057.1"/>
    <property type="molecule type" value="Genomic_DNA"/>
</dbReference>
<gene>
    <name evidence="2" type="ORF">EV420DRAFT_1484480</name>
</gene>
<feature type="compositionally biased region" description="Basic and acidic residues" evidence="1">
    <location>
        <begin position="507"/>
        <end position="521"/>
    </location>
</feature>
<feature type="region of interest" description="Disordered" evidence="1">
    <location>
        <begin position="556"/>
        <end position="586"/>
    </location>
</feature>
<feature type="compositionally biased region" description="Basic and acidic residues" evidence="1">
    <location>
        <begin position="572"/>
        <end position="586"/>
    </location>
</feature>
<name>A0AA39JLP0_ARMTA</name>
<dbReference type="Proteomes" id="UP001175211">
    <property type="component" value="Unassembled WGS sequence"/>
</dbReference>
<keyword evidence="3" id="KW-1185">Reference proteome</keyword>
<evidence type="ECO:0000313" key="2">
    <source>
        <dbReference type="EMBL" id="KAK0445057.1"/>
    </source>
</evidence>
<dbReference type="GeneID" id="85353630"/>
<sequence>MPVDRNWCQVPEMVNKATKAANDGSHMFTLPNGSEFELFIDDDGTERHDIPIDQRLMEEVGGVGQPEKLRTKDEESSQDEGDPEHPQDMCEALRSDHVAYEFVTHKNGEWMSLQADAQQAQDALHEMSDEQCTIIRVLANRQTHVALRMMGVTNIDPDSKAYQQQYNITVDHPTQHMRVVVTSDGIGKTLKDRAILQRWREKNITESGRTHIPDQAVNWDNQGQPYDMNNDGPLEDNPHQVGQETQTTLVEVEMAMDGMKDPYNDVRDTDMGPMTTNSLLDREGTEVEMDHLPHHLQEEVTIEGGWVDEITLILHYASCNLLLEGVKPPHLDIKSVKPYDGDLSMEVLWDWLKSLVVHLEAQQLGGPDRDWEQKLIIESVFRGKAKRWYHDHIIEVDGNHDWTFTTVILALNTILEDHLRVELNTLDELVLSVTPAAPAQLGNPKQGVGWPSSDMSHLTCYTCGKKGHIMRAARSTIRDNIRDEDDIIVERESERVESDNSTWDIPSNREEDISDDPHSVGRSEPAWDEVEYEVYSNFQELDEYQPSEQMVVIRESNLEIEEPTDEEDDKSEYETATKEVKEEGKHTVKYMTTQDFDTLNTPTLTLTHTESQ</sequence>
<organism evidence="2 3">
    <name type="scientific">Armillaria tabescens</name>
    <name type="common">Ringless honey mushroom</name>
    <name type="synonym">Agaricus tabescens</name>
    <dbReference type="NCBI Taxonomy" id="1929756"/>
    <lineage>
        <taxon>Eukaryota</taxon>
        <taxon>Fungi</taxon>
        <taxon>Dikarya</taxon>
        <taxon>Basidiomycota</taxon>
        <taxon>Agaricomycotina</taxon>
        <taxon>Agaricomycetes</taxon>
        <taxon>Agaricomycetidae</taxon>
        <taxon>Agaricales</taxon>
        <taxon>Marasmiineae</taxon>
        <taxon>Physalacriaceae</taxon>
        <taxon>Desarmillaria</taxon>
    </lineage>
</organism>
<feature type="region of interest" description="Disordered" evidence="1">
    <location>
        <begin position="54"/>
        <end position="88"/>
    </location>
</feature>